<accession>A0A1G8W7W7</accession>
<dbReference type="AlphaFoldDB" id="A0A1G8W7W7"/>
<proteinExistence type="predicted"/>
<feature type="transmembrane region" description="Helical" evidence="1">
    <location>
        <begin position="66"/>
        <end position="85"/>
    </location>
</feature>
<feature type="transmembrane region" description="Helical" evidence="1">
    <location>
        <begin position="105"/>
        <end position="125"/>
    </location>
</feature>
<gene>
    <name evidence="2" type="ORF">SAMN05216243_0615</name>
</gene>
<dbReference type="Pfam" id="PF11877">
    <property type="entry name" value="DUF3397"/>
    <property type="match status" value="1"/>
</dbReference>
<feature type="transmembrane region" description="Helical" evidence="1">
    <location>
        <begin position="40"/>
        <end position="60"/>
    </location>
</feature>
<keyword evidence="1" id="KW-1133">Transmembrane helix</keyword>
<dbReference type="STRING" id="407036.SAMN05216243_0615"/>
<protein>
    <recommendedName>
        <fullName evidence="4">DUF3397 domain-containing protein</fullName>
    </recommendedName>
</protein>
<dbReference type="Proteomes" id="UP000198694">
    <property type="component" value="Unassembled WGS sequence"/>
</dbReference>
<sequence length="127" mass="14777">MLNSLAYILAFMITLPVVVSWIVYKVALKSSRNKLKALHTTVNYTTILYILSVGFILNSLLEKNHFGIIFIFLLVSLCISTIVQWKTKDEVLFRFAWKGFWRFSFLLFALLYFVLIIYGITVRILSV</sequence>
<organism evidence="2 3">
    <name type="scientific">Sediminibacillus albus</name>
    <dbReference type="NCBI Taxonomy" id="407036"/>
    <lineage>
        <taxon>Bacteria</taxon>
        <taxon>Bacillati</taxon>
        <taxon>Bacillota</taxon>
        <taxon>Bacilli</taxon>
        <taxon>Bacillales</taxon>
        <taxon>Bacillaceae</taxon>
        <taxon>Sediminibacillus</taxon>
    </lineage>
</organism>
<dbReference type="PIRSF" id="PIRSF030092">
    <property type="entry name" value="UCP030092"/>
    <property type="match status" value="1"/>
</dbReference>
<keyword evidence="1" id="KW-0812">Transmembrane</keyword>
<evidence type="ECO:0000313" key="3">
    <source>
        <dbReference type="Proteomes" id="UP000198694"/>
    </source>
</evidence>
<reference evidence="2 3" key="1">
    <citation type="submission" date="2016-10" db="EMBL/GenBank/DDBJ databases">
        <authorList>
            <person name="de Groot N.N."/>
        </authorList>
    </citation>
    <scope>NUCLEOTIDE SEQUENCE [LARGE SCALE GENOMIC DNA]</scope>
    <source>
        <strain evidence="2 3">CGMCC 1.6502</strain>
    </source>
</reference>
<dbReference type="RefSeq" id="WP_093210935.1">
    <property type="nucleotide sequence ID" value="NZ_FNFL01000001.1"/>
</dbReference>
<evidence type="ECO:0000313" key="2">
    <source>
        <dbReference type="EMBL" id="SDJ74392.1"/>
    </source>
</evidence>
<evidence type="ECO:0000256" key="1">
    <source>
        <dbReference type="SAM" id="Phobius"/>
    </source>
</evidence>
<dbReference type="EMBL" id="FNFL01000001">
    <property type="protein sequence ID" value="SDJ74392.1"/>
    <property type="molecule type" value="Genomic_DNA"/>
</dbReference>
<keyword evidence="1" id="KW-0472">Membrane</keyword>
<keyword evidence="3" id="KW-1185">Reference proteome</keyword>
<evidence type="ECO:0008006" key="4">
    <source>
        <dbReference type="Google" id="ProtNLM"/>
    </source>
</evidence>
<dbReference type="OrthoDB" id="2353183at2"/>
<feature type="transmembrane region" description="Helical" evidence="1">
    <location>
        <begin position="6"/>
        <end position="28"/>
    </location>
</feature>
<dbReference type="InterPro" id="IPR016945">
    <property type="entry name" value="UCP030092"/>
</dbReference>
<dbReference type="InterPro" id="IPR024515">
    <property type="entry name" value="DUF3397"/>
</dbReference>
<name>A0A1G8W7W7_9BACI</name>